<protein>
    <submittedName>
        <fullName evidence="1">Uncharacterized protein</fullName>
    </submittedName>
</protein>
<proteinExistence type="predicted"/>
<reference evidence="1" key="2">
    <citation type="journal article" date="2022" name="New Phytol.">
        <title>Evolutionary transition to the ectomycorrhizal habit in the genomes of a hyperdiverse lineage of mushroom-forming fungi.</title>
        <authorList>
            <person name="Looney B."/>
            <person name="Miyauchi S."/>
            <person name="Morin E."/>
            <person name="Drula E."/>
            <person name="Courty P.E."/>
            <person name="Kohler A."/>
            <person name="Kuo A."/>
            <person name="LaButti K."/>
            <person name="Pangilinan J."/>
            <person name="Lipzen A."/>
            <person name="Riley R."/>
            <person name="Andreopoulos W."/>
            <person name="He G."/>
            <person name="Johnson J."/>
            <person name="Nolan M."/>
            <person name="Tritt A."/>
            <person name="Barry K.W."/>
            <person name="Grigoriev I.V."/>
            <person name="Nagy L.G."/>
            <person name="Hibbett D."/>
            <person name="Henrissat B."/>
            <person name="Matheny P.B."/>
            <person name="Labbe J."/>
            <person name="Martin F.M."/>
        </authorList>
    </citation>
    <scope>NUCLEOTIDE SEQUENCE</scope>
    <source>
        <strain evidence="1">FP105234-sp</strain>
    </source>
</reference>
<dbReference type="Proteomes" id="UP000814033">
    <property type="component" value="Unassembled WGS sequence"/>
</dbReference>
<dbReference type="EMBL" id="MU276077">
    <property type="protein sequence ID" value="KAI0042218.1"/>
    <property type="molecule type" value="Genomic_DNA"/>
</dbReference>
<accession>A0ACB8RF32</accession>
<sequence>MPAHSNIDHASLSKNKDAVREHRLPAISSAYGIALNNRKRIFVVDGMYCLAESVSRPIAPHFDATREQGAGPHACHRLRSPPGRENVGGPLVSAGVTASAQAFFPKQCAQFALSERRTRIAEAAAVIGDLPSGTRASMQKVLGAGAGYDTGVYHEHITRAPSIAWMWSRHLHRKRCCTNAGIGWVPADAYSLPSSERSKAAFGAGPSDRVLGHWARAEQPTNSEHSPGSASQVAHPPGPVRKALHTLQPRHPWDSYSIEHHPPQAILHEFAQVVHQMHASFPPSSSGLSSSWRSAQAEPFSVFPPNCTC</sequence>
<evidence type="ECO:0000313" key="2">
    <source>
        <dbReference type="Proteomes" id="UP000814033"/>
    </source>
</evidence>
<evidence type="ECO:0000313" key="1">
    <source>
        <dbReference type="EMBL" id="KAI0042218.1"/>
    </source>
</evidence>
<comment type="caution">
    <text evidence="1">The sequence shown here is derived from an EMBL/GenBank/DDBJ whole genome shotgun (WGS) entry which is preliminary data.</text>
</comment>
<name>A0ACB8RF32_9AGAM</name>
<gene>
    <name evidence="1" type="ORF">FA95DRAFT_1575868</name>
</gene>
<organism evidence="1 2">
    <name type="scientific">Auriscalpium vulgare</name>
    <dbReference type="NCBI Taxonomy" id="40419"/>
    <lineage>
        <taxon>Eukaryota</taxon>
        <taxon>Fungi</taxon>
        <taxon>Dikarya</taxon>
        <taxon>Basidiomycota</taxon>
        <taxon>Agaricomycotina</taxon>
        <taxon>Agaricomycetes</taxon>
        <taxon>Russulales</taxon>
        <taxon>Auriscalpiaceae</taxon>
        <taxon>Auriscalpium</taxon>
    </lineage>
</organism>
<reference evidence="1" key="1">
    <citation type="submission" date="2021-02" db="EMBL/GenBank/DDBJ databases">
        <authorList>
            <consortium name="DOE Joint Genome Institute"/>
            <person name="Ahrendt S."/>
            <person name="Looney B.P."/>
            <person name="Miyauchi S."/>
            <person name="Morin E."/>
            <person name="Drula E."/>
            <person name="Courty P.E."/>
            <person name="Chicoki N."/>
            <person name="Fauchery L."/>
            <person name="Kohler A."/>
            <person name="Kuo A."/>
            <person name="Labutti K."/>
            <person name="Pangilinan J."/>
            <person name="Lipzen A."/>
            <person name="Riley R."/>
            <person name="Andreopoulos W."/>
            <person name="He G."/>
            <person name="Johnson J."/>
            <person name="Barry K.W."/>
            <person name="Grigoriev I.V."/>
            <person name="Nagy L."/>
            <person name="Hibbett D."/>
            <person name="Henrissat B."/>
            <person name="Matheny P.B."/>
            <person name="Labbe J."/>
            <person name="Martin F."/>
        </authorList>
    </citation>
    <scope>NUCLEOTIDE SEQUENCE</scope>
    <source>
        <strain evidence="1">FP105234-sp</strain>
    </source>
</reference>
<keyword evidence="2" id="KW-1185">Reference proteome</keyword>